<evidence type="ECO:0000313" key="5">
    <source>
        <dbReference type="Proteomes" id="UP000178254"/>
    </source>
</evidence>
<evidence type="ECO:0000259" key="3">
    <source>
        <dbReference type="Pfam" id="PF26449"/>
    </source>
</evidence>
<evidence type="ECO:0000256" key="1">
    <source>
        <dbReference type="SAM" id="MobiDB-lite"/>
    </source>
</evidence>
<dbReference type="AlphaFoldDB" id="A0A1F6PE54"/>
<feature type="domain" description="DUF8128" evidence="3">
    <location>
        <begin position="117"/>
        <end position="419"/>
    </location>
</feature>
<comment type="caution">
    <text evidence="4">The sequence shown here is derived from an EMBL/GenBank/DDBJ whole genome shotgun (WGS) entry which is preliminary data.</text>
</comment>
<keyword evidence="2" id="KW-1133">Transmembrane helix</keyword>
<dbReference type="Pfam" id="PF26449">
    <property type="entry name" value="DUF8128"/>
    <property type="match status" value="1"/>
</dbReference>
<feature type="transmembrane region" description="Helical" evidence="2">
    <location>
        <begin position="30"/>
        <end position="56"/>
    </location>
</feature>
<feature type="region of interest" description="Disordered" evidence="1">
    <location>
        <begin position="455"/>
        <end position="476"/>
    </location>
</feature>
<keyword evidence="2" id="KW-0812">Transmembrane</keyword>
<evidence type="ECO:0000313" key="4">
    <source>
        <dbReference type="EMBL" id="OGH94388.1"/>
    </source>
</evidence>
<dbReference type="EMBL" id="MFRE01000009">
    <property type="protein sequence ID" value="OGH94388.1"/>
    <property type="molecule type" value="Genomic_DNA"/>
</dbReference>
<organism evidence="4 5">
    <name type="scientific">Candidatus Magasanikbacteria bacterium RIFOXYD2_FULL_41_14</name>
    <dbReference type="NCBI Taxonomy" id="1798709"/>
    <lineage>
        <taxon>Bacteria</taxon>
        <taxon>Candidatus Magasanikiibacteriota</taxon>
    </lineage>
</organism>
<dbReference type="STRING" id="1798709.A2538_01135"/>
<proteinExistence type="predicted"/>
<evidence type="ECO:0000256" key="2">
    <source>
        <dbReference type="SAM" id="Phobius"/>
    </source>
</evidence>
<keyword evidence="2" id="KW-0472">Membrane</keyword>
<reference evidence="4 5" key="1">
    <citation type="journal article" date="2016" name="Nat. Commun.">
        <title>Thousands of microbial genomes shed light on interconnected biogeochemical processes in an aquifer system.</title>
        <authorList>
            <person name="Anantharaman K."/>
            <person name="Brown C.T."/>
            <person name="Hug L.A."/>
            <person name="Sharon I."/>
            <person name="Castelle C.J."/>
            <person name="Probst A.J."/>
            <person name="Thomas B.C."/>
            <person name="Singh A."/>
            <person name="Wilkins M.J."/>
            <person name="Karaoz U."/>
            <person name="Brodie E.L."/>
            <person name="Williams K.H."/>
            <person name="Hubbard S.S."/>
            <person name="Banfield J.F."/>
        </authorList>
    </citation>
    <scope>NUCLEOTIDE SEQUENCE [LARGE SCALE GENOMIC DNA]</scope>
</reference>
<dbReference type="Proteomes" id="UP000178254">
    <property type="component" value="Unassembled WGS sequence"/>
</dbReference>
<protein>
    <recommendedName>
        <fullName evidence="3">DUF8128 domain-containing protein</fullName>
    </recommendedName>
</protein>
<gene>
    <name evidence="4" type="ORF">A2538_01135</name>
</gene>
<sequence>MSPVFFETPFGYSIDITFWFKLFSQPPFEIIQSLVVIVGWTLIAFVFIEMGAELWVMYRQGKYTKKWQWMLLAVNIPPLYIQTPKAVEQVFAHLSGAKTGPNLWEKFWLGKKQKWFSIEIVSIDGYIQFLIRCESEFRDLVEAAIYAQYVEAEITEVEDYVDAISGNFPDKDYNVFGVEFGLGENQAYPIRTYPSFEYNISKDLVFSDPMAAILENFSRIGKGENLWFQIILEPTGNGWKKEGIELVKEIVTGKKKYKKDRTLLYFFNSVPRKVLLELRNIWYWQFEPDELGSSEEVEVPGKVSELTPGVKATVEAVEDKIAKIGFKTKIRILYVARHEAYNPGRCIDGFIGSLNQFHIQSRNSIVPTKTTEAFYWFKTRHLDYIKRKFVTAFKKRKLKVGGSPYILNIEELATLWHFPLPFVKTPLLQKAETKRGEPPMNLPLELSEQHIRLKRVGPPESAVEPEPDVPKELPYA</sequence>
<dbReference type="InterPro" id="IPR058441">
    <property type="entry name" value="DUF8128"/>
</dbReference>
<accession>A0A1F6PE54</accession>
<name>A0A1F6PE54_9BACT</name>